<evidence type="ECO:0000256" key="1">
    <source>
        <dbReference type="ARBA" id="ARBA00022723"/>
    </source>
</evidence>
<feature type="signal peptide" evidence="7">
    <location>
        <begin position="1"/>
        <end position="17"/>
    </location>
</feature>
<dbReference type="GO" id="GO:0005634">
    <property type="term" value="C:nucleus"/>
    <property type="evidence" value="ECO:0007669"/>
    <property type="project" value="UniProtKB-SubCell"/>
</dbReference>
<dbReference type="Proteomes" id="UP000784294">
    <property type="component" value="Unassembled WGS sequence"/>
</dbReference>
<proteinExistence type="predicted"/>
<dbReference type="SMART" id="SM00301">
    <property type="entry name" value="DM"/>
    <property type="match status" value="1"/>
</dbReference>
<keyword evidence="10" id="KW-1185">Reference proteome</keyword>
<dbReference type="InterPro" id="IPR036407">
    <property type="entry name" value="DM_DNA-bd_sf"/>
</dbReference>
<evidence type="ECO:0000256" key="7">
    <source>
        <dbReference type="SAM" id="SignalP"/>
    </source>
</evidence>
<dbReference type="InterPro" id="IPR001275">
    <property type="entry name" value="DM_DNA-bd"/>
</dbReference>
<dbReference type="AlphaFoldDB" id="A0A3S5A503"/>
<keyword evidence="4 5" id="KW-0539">Nucleus</keyword>
<keyword evidence="7" id="KW-0732">Signal</keyword>
<dbReference type="GO" id="GO:0046872">
    <property type="term" value="F:metal ion binding"/>
    <property type="evidence" value="ECO:0007669"/>
    <property type="project" value="UniProtKB-KW"/>
</dbReference>
<evidence type="ECO:0000313" key="9">
    <source>
        <dbReference type="EMBL" id="VEL27855.1"/>
    </source>
</evidence>
<dbReference type="Pfam" id="PF00751">
    <property type="entry name" value="DM"/>
    <property type="match status" value="1"/>
</dbReference>
<dbReference type="PROSITE" id="PS50809">
    <property type="entry name" value="DM_2"/>
    <property type="match status" value="1"/>
</dbReference>
<accession>A0A3S5A503</accession>
<feature type="chain" id="PRO_5018658002" description="DM domain-containing protein" evidence="7">
    <location>
        <begin position="18"/>
        <end position="281"/>
    </location>
</feature>
<keyword evidence="1 5" id="KW-0479">Metal-binding</keyword>
<name>A0A3S5A503_9PLAT</name>
<evidence type="ECO:0000259" key="8">
    <source>
        <dbReference type="PROSITE" id="PS50809"/>
    </source>
</evidence>
<feature type="region of interest" description="Disordered" evidence="6">
    <location>
        <begin position="125"/>
        <end position="151"/>
    </location>
</feature>
<evidence type="ECO:0000313" key="10">
    <source>
        <dbReference type="Proteomes" id="UP000784294"/>
    </source>
</evidence>
<sequence>MSPIAALLLFLTGSCSTGRVRTSLPVKHQNSGFYGPVLPTVLGARTRHSKHFGSAAIQPMHSTSVIALLNPALTLGPLLSNCQFAPSAPSLATTALATTTTTTTTSSSSSANAVVNRLAICSSSTQASDSPIPHVRPHRPGSDPPEVALSTMGSSSEQTVCYLPALQTCGSEIDDGPHCRRCRNHGRHNPWKGHKKTCPFSDCNCPQCILISMRKSNEKCLRKHFLYIEPLEFICLLDFYPQVDLVELSKVYLVLEYIEGEQTSSVDSGKTWHMVFKRPSR</sequence>
<dbReference type="OrthoDB" id="6162476at2759"/>
<organism evidence="9 10">
    <name type="scientific">Protopolystoma xenopodis</name>
    <dbReference type="NCBI Taxonomy" id="117903"/>
    <lineage>
        <taxon>Eukaryota</taxon>
        <taxon>Metazoa</taxon>
        <taxon>Spiralia</taxon>
        <taxon>Lophotrochozoa</taxon>
        <taxon>Platyhelminthes</taxon>
        <taxon>Monogenea</taxon>
        <taxon>Polyopisthocotylea</taxon>
        <taxon>Polystomatidea</taxon>
        <taxon>Polystomatidae</taxon>
        <taxon>Protopolystoma</taxon>
    </lineage>
</organism>
<gene>
    <name evidence="9" type="ORF">PXEA_LOCUS21295</name>
</gene>
<keyword evidence="2 5" id="KW-0862">Zinc</keyword>
<keyword evidence="3 5" id="KW-0238">DNA-binding</keyword>
<evidence type="ECO:0000256" key="3">
    <source>
        <dbReference type="ARBA" id="ARBA00023125"/>
    </source>
</evidence>
<dbReference type="EMBL" id="CAAALY010090391">
    <property type="protein sequence ID" value="VEL27855.1"/>
    <property type="molecule type" value="Genomic_DNA"/>
</dbReference>
<evidence type="ECO:0000256" key="2">
    <source>
        <dbReference type="ARBA" id="ARBA00022833"/>
    </source>
</evidence>
<feature type="non-terminal residue" evidence="9">
    <location>
        <position position="281"/>
    </location>
</feature>
<feature type="domain" description="DM" evidence="8">
    <location>
        <begin position="179"/>
        <end position="223"/>
    </location>
</feature>
<dbReference type="SUPFAM" id="SSF82927">
    <property type="entry name" value="Cysteine-rich DNA binding domain, (DM domain)"/>
    <property type="match status" value="1"/>
</dbReference>
<comment type="caution">
    <text evidence="9">The sequence shown here is derived from an EMBL/GenBank/DDBJ whole genome shotgun (WGS) entry which is preliminary data.</text>
</comment>
<feature type="DNA-binding region" description="DM" evidence="5">
    <location>
        <begin position="179"/>
        <end position="223"/>
    </location>
</feature>
<evidence type="ECO:0000256" key="6">
    <source>
        <dbReference type="SAM" id="MobiDB-lite"/>
    </source>
</evidence>
<evidence type="ECO:0000256" key="4">
    <source>
        <dbReference type="ARBA" id="ARBA00023242"/>
    </source>
</evidence>
<dbReference type="GO" id="GO:0043565">
    <property type="term" value="F:sequence-specific DNA binding"/>
    <property type="evidence" value="ECO:0007669"/>
    <property type="project" value="InterPro"/>
</dbReference>
<reference evidence="9" key="1">
    <citation type="submission" date="2018-11" db="EMBL/GenBank/DDBJ databases">
        <authorList>
            <consortium name="Pathogen Informatics"/>
        </authorList>
    </citation>
    <scope>NUCLEOTIDE SEQUENCE</scope>
</reference>
<evidence type="ECO:0000256" key="5">
    <source>
        <dbReference type="PROSITE-ProRule" id="PRU00070"/>
    </source>
</evidence>
<protein>
    <recommendedName>
        <fullName evidence="8">DM domain-containing protein</fullName>
    </recommendedName>
</protein>
<dbReference type="GO" id="GO:0006355">
    <property type="term" value="P:regulation of DNA-templated transcription"/>
    <property type="evidence" value="ECO:0007669"/>
    <property type="project" value="InterPro"/>
</dbReference>
<dbReference type="Gene3D" id="4.10.1040.10">
    <property type="entry name" value="DM DNA-binding domain"/>
    <property type="match status" value="1"/>
</dbReference>
<dbReference type="PROSITE" id="PS40000">
    <property type="entry name" value="DM_1"/>
    <property type="match status" value="1"/>
</dbReference>
<comment type="subcellular location">
    <subcellularLocation>
        <location evidence="5">Nucleus</location>
    </subcellularLocation>
</comment>